<evidence type="ECO:0000313" key="2">
    <source>
        <dbReference type="EMBL" id="KAH7267037.1"/>
    </source>
</evidence>
<comment type="caution">
    <text evidence="2">The sequence shown here is derived from an EMBL/GenBank/DDBJ whole genome shotgun (WGS) entry which is preliminary data.</text>
</comment>
<reference evidence="2" key="1">
    <citation type="journal article" date="2021" name="Nat. Commun.">
        <title>Genetic determinants of endophytism in the Arabidopsis root mycobiome.</title>
        <authorList>
            <person name="Mesny F."/>
            <person name="Miyauchi S."/>
            <person name="Thiergart T."/>
            <person name="Pickel B."/>
            <person name="Atanasova L."/>
            <person name="Karlsson M."/>
            <person name="Huettel B."/>
            <person name="Barry K.W."/>
            <person name="Haridas S."/>
            <person name="Chen C."/>
            <person name="Bauer D."/>
            <person name="Andreopoulos W."/>
            <person name="Pangilinan J."/>
            <person name="LaButti K."/>
            <person name="Riley R."/>
            <person name="Lipzen A."/>
            <person name="Clum A."/>
            <person name="Drula E."/>
            <person name="Henrissat B."/>
            <person name="Kohler A."/>
            <person name="Grigoriev I.V."/>
            <person name="Martin F.M."/>
            <person name="Hacquard S."/>
        </authorList>
    </citation>
    <scope>NUCLEOTIDE SEQUENCE</scope>
    <source>
        <strain evidence="2">MPI-CAGE-AT-0023</strain>
    </source>
</reference>
<evidence type="ECO:0000256" key="1">
    <source>
        <dbReference type="SAM" id="MobiDB-lite"/>
    </source>
</evidence>
<accession>A0A9P9R547</accession>
<dbReference type="RefSeq" id="XP_046054856.1">
    <property type="nucleotide sequence ID" value="XM_046189519.1"/>
</dbReference>
<dbReference type="GeneID" id="70219473"/>
<protein>
    <submittedName>
        <fullName evidence="2">Uncharacterized protein</fullName>
    </submittedName>
</protein>
<dbReference type="AlphaFoldDB" id="A0A9P9R547"/>
<keyword evidence="3" id="KW-1185">Reference proteome</keyword>
<gene>
    <name evidence="2" type="ORF">BKA55DRAFT_533826</name>
</gene>
<sequence length="164" mass="18381">MVLQSHDMTEMTSMAMRLVRIPPRRDEGTTSNGCYQDKTKMIQLSKNDRFRASLERQGGRRAGVSQVPTKDPEKTPVTVPKPTQQGSDGWGLRGLLDLSAPLATHYTLLFLPTDMDWLHLWPVRCHVPFHHDPVMYHGAKRLPPWVTLGDRAASKNNVASAVAV</sequence>
<dbReference type="OrthoDB" id="10432660at2759"/>
<proteinExistence type="predicted"/>
<name>A0A9P9R547_FUSRE</name>
<organism evidence="2 3">
    <name type="scientific">Fusarium redolens</name>
    <dbReference type="NCBI Taxonomy" id="48865"/>
    <lineage>
        <taxon>Eukaryota</taxon>
        <taxon>Fungi</taxon>
        <taxon>Dikarya</taxon>
        <taxon>Ascomycota</taxon>
        <taxon>Pezizomycotina</taxon>
        <taxon>Sordariomycetes</taxon>
        <taxon>Hypocreomycetidae</taxon>
        <taxon>Hypocreales</taxon>
        <taxon>Nectriaceae</taxon>
        <taxon>Fusarium</taxon>
        <taxon>Fusarium redolens species complex</taxon>
    </lineage>
</organism>
<feature type="region of interest" description="Disordered" evidence="1">
    <location>
        <begin position="55"/>
        <end position="88"/>
    </location>
</feature>
<dbReference type="Proteomes" id="UP000720189">
    <property type="component" value="Unassembled WGS sequence"/>
</dbReference>
<evidence type="ECO:0000313" key="3">
    <source>
        <dbReference type="Proteomes" id="UP000720189"/>
    </source>
</evidence>
<dbReference type="EMBL" id="JAGMUX010000002">
    <property type="protein sequence ID" value="KAH7267037.1"/>
    <property type="molecule type" value="Genomic_DNA"/>
</dbReference>